<keyword evidence="5 9" id="KW-0999">Mitochondrion inner membrane</keyword>
<dbReference type="GO" id="GO:0006850">
    <property type="term" value="P:pyruvate import into mitochondria"/>
    <property type="evidence" value="ECO:0007669"/>
    <property type="project" value="InterPro"/>
</dbReference>
<evidence type="ECO:0000256" key="3">
    <source>
        <dbReference type="ARBA" id="ARBA00022448"/>
    </source>
</evidence>
<evidence type="ECO:0000256" key="2">
    <source>
        <dbReference type="ARBA" id="ARBA00006416"/>
    </source>
</evidence>
<comment type="caution">
    <text evidence="10">The sequence shown here is derived from an EMBL/GenBank/DDBJ whole genome shotgun (WGS) entry which is preliminary data.</text>
</comment>
<evidence type="ECO:0000256" key="4">
    <source>
        <dbReference type="ARBA" id="ARBA00022692"/>
    </source>
</evidence>
<sequence>MVAWGTYGDKDLLQGEILVRVAHAGMHMQGTASAGATHFWGPVFNWMIPIAAISDTQKHPRIISGKMTLALALYSMMFMRFAMKVQPRNMLLFACHFVNTCAQLTQGYRFLNYHYISKQEPVSVNKKE</sequence>
<dbReference type="EMBL" id="WNWW01000923">
    <property type="protein sequence ID" value="KAF3420719.1"/>
    <property type="molecule type" value="Genomic_DNA"/>
</dbReference>
<keyword evidence="11" id="KW-1185">Reference proteome</keyword>
<keyword evidence="4" id="KW-0812">Transmembrane</keyword>
<dbReference type="AlphaFoldDB" id="A0A833VUJ6"/>
<proteinExistence type="inferred from homology"/>
<comment type="subcellular location">
    <subcellularLocation>
        <location evidence="1 9">Mitochondrion inner membrane</location>
        <topology evidence="1 9">Multi-pass membrane protein</topology>
    </subcellularLocation>
</comment>
<evidence type="ECO:0000256" key="6">
    <source>
        <dbReference type="ARBA" id="ARBA00022989"/>
    </source>
</evidence>
<dbReference type="GO" id="GO:0005743">
    <property type="term" value="C:mitochondrial inner membrane"/>
    <property type="evidence" value="ECO:0007669"/>
    <property type="project" value="UniProtKB-SubCell"/>
</dbReference>
<keyword evidence="6" id="KW-1133">Transmembrane helix</keyword>
<dbReference type="PANTHER" id="PTHR14154">
    <property type="entry name" value="UPF0041 BRAIN PROTEIN 44-RELATED"/>
    <property type="match status" value="1"/>
</dbReference>
<evidence type="ECO:0000256" key="9">
    <source>
        <dbReference type="RuleBase" id="RU363100"/>
    </source>
</evidence>
<keyword evidence="3 9" id="KW-0813">Transport</keyword>
<reference evidence="10" key="1">
    <citation type="submission" date="2019-11" db="EMBL/GenBank/DDBJ databases">
        <title>The nuclear and mitochondrial genomes of Frieseomelitta varia - a highly eusocial stingless bee (Meliponini) with a permanently sterile worker caste.</title>
        <authorList>
            <person name="Freitas F.C.P."/>
            <person name="Lourenco A.P."/>
            <person name="Nunes F.M.F."/>
            <person name="Paschoal A.R."/>
            <person name="Abreu F.C.P."/>
            <person name="Barbin F.O."/>
            <person name="Bataglia L."/>
            <person name="Cardoso-Junior C.A.M."/>
            <person name="Cervoni M.S."/>
            <person name="Silva S.R."/>
            <person name="Dalarmi F."/>
            <person name="Del Lama M.A."/>
            <person name="Depintor T.S."/>
            <person name="Ferreira K.M."/>
            <person name="Goria P.S."/>
            <person name="Jaskot M.C."/>
            <person name="Lago D.C."/>
            <person name="Luna-Lucena D."/>
            <person name="Moda L.M."/>
            <person name="Nascimento L."/>
            <person name="Pedrino M."/>
            <person name="Rabico F.O."/>
            <person name="Sanches F.C."/>
            <person name="Santos D.E."/>
            <person name="Santos C.G."/>
            <person name="Vieira J."/>
            <person name="Lopes T.F."/>
            <person name="Barchuk A.R."/>
            <person name="Hartfelder K."/>
            <person name="Simoes Z.L.P."/>
            <person name="Bitondi M.M.G."/>
            <person name="Pinheiro D.G."/>
        </authorList>
    </citation>
    <scope>NUCLEOTIDE SEQUENCE</scope>
    <source>
        <strain evidence="10">USP_RPSP 00005682</strain>
        <tissue evidence="10">Whole individual</tissue>
    </source>
</reference>
<protein>
    <recommendedName>
        <fullName evidence="9">Mitochondrial pyruvate carrier</fullName>
    </recommendedName>
</protein>
<keyword evidence="8" id="KW-0472">Membrane</keyword>
<comment type="similarity">
    <text evidence="2 9">Belongs to the mitochondrial pyruvate carrier (MPC) (TC 2.A.105) family.</text>
</comment>
<evidence type="ECO:0000256" key="7">
    <source>
        <dbReference type="ARBA" id="ARBA00023128"/>
    </source>
</evidence>
<evidence type="ECO:0000256" key="5">
    <source>
        <dbReference type="ARBA" id="ARBA00022792"/>
    </source>
</evidence>
<keyword evidence="7 9" id="KW-0496">Mitochondrion</keyword>
<evidence type="ECO:0000313" key="10">
    <source>
        <dbReference type="EMBL" id="KAF3420719.1"/>
    </source>
</evidence>
<organism evidence="10 11">
    <name type="scientific">Frieseomelitta varia</name>
    <dbReference type="NCBI Taxonomy" id="561572"/>
    <lineage>
        <taxon>Eukaryota</taxon>
        <taxon>Metazoa</taxon>
        <taxon>Ecdysozoa</taxon>
        <taxon>Arthropoda</taxon>
        <taxon>Hexapoda</taxon>
        <taxon>Insecta</taxon>
        <taxon>Pterygota</taxon>
        <taxon>Neoptera</taxon>
        <taxon>Endopterygota</taxon>
        <taxon>Hymenoptera</taxon>
        <taxon>Apocrita</taxon>
        <taxon>Aculeata</taxon>
        <taxon>Apoidea</taxon>
        <taxon>Anthophila</taxon>
        <taxon>Apidae</taxon>
        <taxon>Frieseomelitta</taxon>
    </lineage>
</organism>
<evidence type="ECO:0000256" key="1">
    <source>
        <dbReference type="ARBA" id="ARBA00004448"/>
    </source>
</evidence>
<gene>
    <name evidence="10" type="ORF">E2986_14156</name>
</gene>
<accession>A0A833VUJ6</accession>
<evidence type="ECO:0000313" key="11">
    <source>
        <dbReference type="Proteomes" id="UP000655588"/>
    </source>
</evidence>
<comment type="function">
    <text evidence="9">Mediates the uptake of pyruvate into mitochondria.</text>
</comment>
<dbReference type="Proteomes" id="UP000655588">
    <property type="component" value="Unassembled WGS sequence"/>
</dbReference>
<name>A0A833VUJ6_9HYME</name>
<dbReference type="Pfam" id="PF03650">
    <property type="entry name" value="MPC"/>
    <property type="match status" value="1"/>
</dbReference>
<evidence type="ECO:0000256" key="8">
    <source>
        <dbReference type="ARBA" id="ARBA00023136"/>
    </source>
</evidence>
<dbReference type="InterPro" id="IPR005336">
    <property type="entry name" value="MPC"/>
</dbReference>